<accession>A0A2T6C845</accession>
<dbReference type="NCBIfam" id="TIGR01975">
    <property type="entry name" value="isoAsp_dipep"/>
    <property type="match status" value="1"/>
</dbReference>
<evidence type="ECO:0000256" key="4">
    <source>
        <dbReference type="PIRSR" id="PIRSR001238-3"/>
    </source>
</evidence>
<keyword evidence="1" id="KW-0645">Protease</keyword>
<feature type="binding site" evidence="4">
    <location>
        <position position="63"/>
    </location>
    <ligand>
        <name>Zn(2+)</name>
        <dbReference type="ChEBI" id="CHEBI:29105"/>
        <label>1</label>
        <note>catalytic</note>
    </ligand>
</feature>
<feature type="binding site" evidence="4">
    <location>
        <position position="284"/>
    </location>
    <ligand>
        <name>Zn(2+)</name>
        <dbReference type="ChEBI" id="CHEBI:29105"/>
        <label>1</label>
        <note>catalytic</note>
    </ligand>
</feature>
<evidence type="ECO:0000256" key="5">
    <source>
        <dbReference type="PIRSR" id="PIRSR001238-50"/>
    </source>
</evidence>
<evidence type="ECO:0000256" key="3">
    <source>
        <dbReference type="PIRSR" id="PIRSR001238-2"/>
    </source>
</evidence>
<feature type="binding site" evidence="4">
    <location>
        <position position="194"/>
    </location>
    <ligand>
        <name>Zn(2+)</name>
        <dbReference type="ChEBI" id="CHEBI:29105"/>
        <label>2</label>
        <note>catalytic</note>
    </ligand>
</feature>
<dbReference type="EMBL" id="QBKU01000016">
    <property type="protein sequence ID" value="PTX64475.1"/>
    <property type="molecule type" value="Genomic_DNA"/>
</dbReference>
<organism evidence="7 8">
    <name type="scientific">Sulfitobacter mediterraneus</name>
    <dbReference type="NCBI Taxonomy" id="83219"/>
    <lineage>
        <taxon>Bacteria</taxon>
        <taxon>Pseudomonadati</taxon>
        <taxon>Pseudomonadota</taxon>
        <taxon>Alphaproteobacteria</taxon>
        <taxon>Rhodobacterales</taxon>
        <taxon>Roseobacteraceae</taxon>
        <taxon>Sulfitobacter</taxon>
    </lineage>
</organism>
<name>A0A2T6C845_9RHOB</name>
<dbReference type="AlphaFoldDB" id="A0A2T6C845"/>
<dbReference type="Pfam" id="PF01979">
    <property type="entry name" value="Amidohydro_1"/>
    <property type="match status" value="1"/>
</dbReference>
<protein>
    <recommendedName>
        <fullName evidence="1">Isoaspartyl dipeptidase</fullName>
        <ecNumber evidence="1">3.4.19.-</ecNumber>
    </recommendedName>
</protein>
<dbReference type="GO" id="GO:0005737">
    <property type="term" value="C:cytoplasm"/>
    <property type="evidence" value="ECO:0007669"/>
    <property type="project" value="UniProtKB-SubCell"/>
</dbReference>
<dbReference type="Gene3D" id="3.20.20.140">
    <property type="entry name" value="Metal-dependent hydrolases"/>
    <property type="match status" value="1"/>
</dbReference>
<dbReference type="OrthoDB" id="9765769at2"/>
<dbReference type="InterPro" id="IPR011059">
    <property type="entry name" value="Metal-dep_hydrolase_composite"/>
</dbReference>
<sequence>MFTVLKNAKVFAPEDLGRADILICGSRIVAIEKDLAVSGLPECTVIDASARIATPGIVDGHVHLTGGGGEGGFATRTPEVKVETLCTHGVCTVAGLLGTDTLGRHPETLLAKVNGLRAEGVSAYMFTGGYCWPSPTVMGAVDRDIAFIDAVIGAKIAITDHRSSQMTAQELSRLTSLARVGGMIGGKAGRVVAHLGAGKAGFGLLHEVIETTDIPIGQFIPTHVNRNEALFDQAYAWLGAGGHIDFTSGINRKAKPGGAVKPSVGIAQCFRDDIGFDRVTMTSDGNGSAPVFDAGGTCIGIGIGGFEGMLQETRDLVGIEGLPLEQALRPVTSSAATVLGLGDKKGHLAVGADADILLLDEDLAIDHVFARGKHMVRQGDPIVFGAFSRG</sequence>
<dbReference type="PIRSF" id="PIRSF001238">
    <property type="entry name" value="IadA"/>
    <property type="match status" value="1"/>
</dbReference>
<feature type="binding site" evidence="4">
    <location>
        <position position="223"/>
    </location>
    <ligand>
        <name>Zn(2+)</name>
        <dbReference type="ChEBI" id="CHEBI:29105"/>
        <label>2</label>
        <note>catalytic</note>
    </ligand>
</feature>
<dbReference type="GO" id="GO:0008237">
    <property type="term" value="F:metallopeptidase activity"/>
    <property type="evidence" value="ECO:0007669"/>
    <property type="project" value="UniProtKB-KW"/>
</dbReference>
<dbReference type="SUPFAM" id="SSF51338">
    <property type="entry name" value="Composite domain of metallo-dependent hydrolases"/>
    <property type="match status" value="1"/>
</dbReference>
<proteinExistence type="inferred from homology"/>
<keyword evidence="1" id="KW-0482">Metalloprotease</keyword>
<comment type="similarity">
    <text evidence="1">Belongs to the peptidase M38 family.</text>
</comment>
<comment type="caution">
    <text evidence="7">The sequence shown here is derived from an EMBL/GenBank/DDBJ whole genome shotgun (WGS) entry which is preliminary data.</text>
</comment>
<dbReference type="RefSeq" id="WP_025046839.1">
    <property type="nucleotide sequence ID" value="NZ_QBKU01000016.1"/>
</dbReference>
<dbReference type="InterPro" id="IPR006680">
    <property type="entry name" value="Amidohydro-rel"/>
</dbReference>
<feature type="modified residue" description="N6-carboxylysine" evidence="5">
    <location>
        <position position="155"/>
    </location>
</feature>
<evidence type="ECO:0000313" key="7">
    <source>
        <dbReference type="EMBL" id="PTX64475.1"/>
    </source>
</evidence>
<comment type="subcellular location">
    <subcellularLocation>
        <location evidence="1">Cytoplasm</location>
    </subcellularLocation>
</comment>
<feature type="binding site" evidence="3">
    <location>
        <begin position="68"/>
        <end position="70"/>
    </location>
    <ligand>
        <name>substrate</name>
    </ligand>
</feature>
<keyword evidence="1 4" id="KW-0862">Zinc</keyword>
<dbReference type="GO" id="GO:0006508">
    <property type="term" value="P:proteolysis"/>
    <property type="evidence" value="ECO:0007669"/>
    <property type="project" value="UniProtKB-KW"/>
</dbReference>
<feature type="binding site" evidence="4">
    <location>
        <position position="61"/>
    </location>
    <ligand>
        <name>Zn(2+)</name>
        <dbReference type="ChEBI" id="CHEBI:29105"/>
        <label>1</label>
        <note>catalytic</note>
    </ligand>
</feature>
<reference evidence="7 8" key="1">
    <citation type="submission" date="2018-04" db="EMBL/GenBank/DDBJ databases">
        <title>Genomic Encyclopedia of Archaeal and Bacterial Type Strains, Phase II (KMG-II): from individual species to whole genera.</title>
        <authorList>
            <person name="Goeker M."/>
        </authorList>
    </citation>
    <scope>NUCLEOTIDE SEQUENCE [LARGE SCALE GENOMIC DNA]</scope>
    <source>
        <strain evidence="7 8">DSM 12244</strain>
    </source>
</reference>
<comment type="function">
    <text evidence="1">Catalyzes the hydrolytic cleavage of a subset of L-isoaspartyl (L-beta-aspartyl) dipeptides. Used to degrade proteins damaged by L-isoaspartyl residues formation.</text>
</comment>
<dbReference type="GO" id="GO:0016810">
    <property type="term" value="F:hydrolase activity, acting on carbon-nitrogen (but not peptide) bonds"/>
    <property type="evidence" value="ECO:0007669"/>
    <property type="project" value="InterPro"/>
</dbReference>
<evidence type="ECO:0000256" key="1">
    <source>
        <dbReference type="PIRNR" id="PIRNR001238"/>
    </source>
</evidence>
<feature type="domain" description="Amidohydrolase-related" evidence="6">
    <location>
        <begin position="278"/>
        <end position="373"/>
    </location>
</feature>
<gene>
    <name evidence="7" type="ORF">C8N31_11632</name>
</gene>
<evidence type="ECO:0000256" key="2">
    <source>
        <dbReference type="PIRSR" id="PIRSR001238-1"/>
    </source>
</evidence>
<dbReference type="SUPFAM" id="SSF51556">
    <property type="entry name" value="Metallo-dependent hydrolases"/>
    <property type="match status" value="1"/>
</dbReference>
<feature type="binding site" evidence="3">
    <location>
        <position position="162"/>
    </location>
    <ligand>
        <name>substrate</name>
    </ligand>
</feature>
<keyword evidence="1" id="KW-0378">Hydrolase</keyword>
<feature type="binding site" evidence="3">
    <location>
        <position position="130"/>
    </location>
    <ligand>
        <name>substrate</name>
    </ligand>
</feature>
<dbReference type="Proteomes" id="UP000244092">
    <property type="component" value="Unassembled WGS sequence"/>
</dbReference>
<dbReference type="EC" id="3.4.19.-" evidence="1"/>
<comment type="cofactor">
    <cofactor evidence="1 4">
        <name>Zn(2+)</name>
        <dbReference type="ChEBI" id="CHEBI:29105"/>
    </cofactor>
    <text evidence="1 4">Binds 2 Zn(2+) ions per subunit.</text>
</comment>
<feature type="binding site" description="via carbamate group" evidence="4">
    <location>
        <position position="155"/>
    </location>
    <ligand>
        <name>Zn(2+)</name>
        <dbReference type="ChEBI" id="CHEBI:29105"/>
        <label>2</label>
        <note>catalytic</note>
    </ligand>
</feature>
<dbReference type="GO" id="GO:0008798">
    <property type="term" value="F:beta-aspartyl-peptidase activity"/>
    <property type="evidence" value="ECO:0007669"/>
    <property type="project" value="InterPro"/>
</dbReference>
<feature type="binding site" description="via carbamate group" evidence="4">
    <location>
        <position position="155"/>
    </location>
    <ligand>
        <name>Zn(2+)</name>
        <dbReference type="ChEBI" id="CHEBI:29105"/>
        <label>1</label>
        <note>catalytic</note>
    </ligand>
</feature>
<evidence type="ECO:0000313" key="8">
    <source>
        <dbReference type="Proteomes" id="UP000244092"/>
    </source>
</evidence>
<feature type="binding site" evidence="3">
    <location>
        <position position="226"/>
    </location>
    <ligand>
        <name>substrate</name>
    </ligand>
</feature>
<dbReference type="GO" id="GO:0046872">
    <property type="term" value="F:metal ion binding"/>
    <property type="evidence" value="ECO:0007669"/>
    <property type="project" value="UniProtKB-KW"/>
</dbReference>
<dbReference type="InterPro" id="IPR032466">
    <property type="entry name" value="Metal_Hydrolase"/>
</dbReference>
<evidence type="ECO:0000259" key="6">
    <source>
        <dbReference type="Pfam" id="PF01979"/>
    </source>
</evidence>
<comment type="PTM">
    <text evidence="1">Carboxylation allows a single lysine to coordinate two zinc ions.</text>
</comment>
<dbReference type="Gene3D" id="2.30.40.10">
    <property type="entry name" value="Urease, subunit C, domain 1"/>
    <property type="match status" value="1"/>
</dbReference>
<feature type="binding site" evidence="3">
    <location>
        <position position="288"/>
    </location>
    <ligand>
        <name>substrate</name>
    </ligand>
</feature>
<dbReference type="PANTHER" id="PTHR11647">
    <property type="entry name" value="HYDRANTOINASE/DIHYDROPYRIMIDINASE FAMILY MEMBER"/>
    <property type="match status" value="1"/>
</dbReference>
<dbReference type="InterPro" id="IPR050378">
    <property type="entry name" value="Metallo-dep_Hydrolases_sf"/>
</dbReference>
<dbReference type="PANTHER" id="PTHR11647:SF1">
    <property type="entry name" value="COLLAPSIN RESPONSE MEDIATOR PROTEIN"/>
    <property type="match status" value="1"/>
</dbReference>
<feature type="binding site" evidence="3">
    <location>
        <position position="99"/>
    </location>
    <ligand>
        <name>substrate</name>
    </ligand>
</feature>
<keyword evidence="1 4" id="KW-0479">Metal-binding</keyword>
<feature type="active site" description="Proton acceptor" evidence="2">
    <location>
        <position position="284"/>
    </location>
</feature>
<comment type="PTM">
    <text evidence="5">Carbamylation allows a single lysine to coordinate two zinc ions.</text>
</comment>
<dbReference type="InterPro" id="IPR010229">
    <property type="entry name" value="Pept_M38_dipep"/>
</dbReference>